<protein>
    <submittedName>
        <fullName evidence="5 6">Uncharacterized protein LOC121393380</fullName>
    </submittedName>
</protein>
<sequence length="456" mass="51334">MSEHRTTPPGHLQSTPAPRGRGIQSRDKISNVNLSFGMSAIQPESSLTRSGSPALTGHGVAELQHQHAAQVGGTIQNSDPYCRGAASYMQGTSENPQFLSDLIKEVGQQISHSIITGLAAQNTRLGDTAPVSDKQTEEWAKLNWILNAKVKEPPVFREDENDKCTVYEWEEIMQSYLTKKGYQLAEHGKEIMDRLMGRAKELVKIGVRNNPSIDIKRDPRAIYSILKQHFGEAISSATPLADFYSTLPKLGESSLDYWIHLNQVIDLANECLKRQGKCVEDPGHEVAMMFIRHCPEPDLQCVFRCKPAEKWTVGEVQEMMDSYHRDKRLRPECKPVKTIASKKGEILNVSTDSHFSEPPVKENLPSYIKEEDNTNVERLITLLEKVIPVQGAYQHPVLPVTAGLTHSRRHNTCDICKDGKHSTKAHCMMNNLCFLCWQSGHKRQECPKRKLTHQLN</sequence>
<dbReference type="RefSeq" id="XP_041417758.1">
    <property type="nucleotide sequence ID" value="XM_041561824.1"/>
</dbReference>
<dbReference type="GO" id="GO:0003676">
    <property type="term" value="F:nucleic acid binding"/>
    <property type="evidence" value="ECO:0007669"/>
    <property type="project" value="InterPro"/>
</dbReference>
<reference evidence="5 6" key="1">
    <citation type="submission" date="2025-04" db="UniProtKB">
        <authorList>
            <consortium name="RefSeq"/>
        </authorList>
    </citation>
    <scope>IDENTIFICATION</scope>
    <source>
        <strain evidence="5 6">J_2021</strain>
        <tissue evidence="5 6">Erythrocytes</tissue>
    </source>
</reference>
<organism evidence="4 5">
    <name type="scientific">Xenopus laevis</name>
    <name type="common">African clawed frog</name>
    <dbReference type="NCBI Taxonomy" id="8355"/>
    <lineage>
        <taxon>Eukaryota</taxon>
        <taxon>Metazoa</taxon>
        <taxon>Chordata</taxon>
        <taxon>Craniata</taxon>
        <taxon>Vertebrata</taxon>
        <taxon>Euteleostomi</taxon>
        <taxon>Amphibia</taxon>
        <taxon>Batrachia</taxon>
        <taxon>Anura</taxon>
        <taxon>Pipoidea</taxon>
        <taxon>Pipidae</taxon>
        <taxon>Xenopodinae</taxon>
        <taxon>Xenopus</taxon>
        <taxon>Xenopus</taxon>
    </lineage>
</organism>
<evidence type="ECO:0000313" key="6">
    <source>
        <dbReference type="RefSeq" id="XP_041417759.1"/>
    </source>
</evidence>
<dbReference type="RefSeq" id="XP_041417759.1">
    <property type="nucleotide sequence ID" value="XM_041561825.1"/>
</dbReference>
<accession>A0A8J1KLZ9</accession>
<feature type="region of interest" description="Disordered" evidence="2">
    <location>
        <begin position="1"/>
        <end position="24"/>
    </location>
</feature>
<keyword evidence="1" id="KW-0479">Metal-binding</keyword>
<feature type="domain" description="CCHC-type" evidence="3">
    <location>
        <begin position="433"/>
        <end position="448"/>
    </location>
</feature>
<dbReference type="Proteomes" id="UP000186698">
    <property type="component" value="Chromosome 4S"/>
</dbReference>
<keyword evidence="1" id="KW-0863">Zinc-finger</keyword>
<keyword evidence="4" id="KW-1185">Reference proteome</keyword>
<name>A0A8J1KLZ9_XENLA</name>
<dbReference type="KEGG" id="xla:121393380"/>
<keyword evidence="1" id="KW-0862">Zinc</keyword>
<evidence type="ECO:0000256" key="1">
    <source>
        <dbReference type="PROSITE-ProRule" id="PRU00047"/>
    </source>
</evidence>
<evidence type="ECO:0000313" key="4">
    <source>
        <dbReference type="Proteomes" id="UP000186698"/>
    </source>
</evidence>
<evidence type="ECO:0000259" key="3">
    <source>
        <dbReference type="PROSITE" id="PS50158"/>
    </source>
</evidence>
<evidence type="ECO:0000313" key="5">
    <source>
        <dbReference type="RefSeq" id="XP_041417758.1"/>
    </source>
</evidence>
<evidence type="ECO:0000256" key="2">
    <source>
        <dbReference type="SAM" id="MobiDB-lite"/>
    </source>
</evidence>
<dbReference type="GeneID" id="121393380"/>
<dbReference type="OrthoDB" id="8885329at2759"/>
<proteinExistence type="predicted"/>
<gene>
    <name evidence="5 6" type="primary">LOC121393380</name>
</gene>
<dbReference type="AlphaFoldDB" id="A0A8J1KLZ9"/>
<dbReference type="PROSITE" id="PS50158">
    <property type="entry name" value="ZF_CCHC"/>
    <property type="match status" value="1"/>
</dbReference>
<dbReference type="GO" id="GO:0008270">
    <property type="term" value="F:zinc ion binding"/>
    <property type="evidence" value="ECO:0007669"/>
    <property type="project" value="UniProtKB-KW"/>
</dbReference>
<dbReference type="InterPro" id="IPR001878">
    <property type="entry name" value="Znf_CCHC"/>
</dbReference>